<evidence type="ECO:0000313" key="2">
    <source>
        <dbReference type="EMBL" id="SDN38409.1"/>
    </source>
</evidence>
<dbReference type="AlphaFoldDB" id="A0A1H0AYD7"/>
<reference evidence="3" key="1">
    <citation type="submission" date="2016-10" db="EMBL/GenBank/DDBJ databases">
        <authorList>
            <person name="Varghese N."/>
            <person name="Submissions S."/>
        </authorList>
    </citation>
    <scope>NUCLEOTIDE SEQUENCE [LARGE SCALE GENOMIC DNA]</scope>
    <source>
        <strain evidence="3">DSM 19110</strain>
    </source>
</reference>
<proteinExistence type="predicted"/>
<protein>
    <submittedName>
        <fullName evidence="2">Uncharacterized protein</fullName>
    </submittedName>
</protein>
<dbReference type="Proteomes" id="UP000183200">
    <property type="component" value="Unassembled WGS sequence"/>
</dbReference>
<name>A0A1H0AYD7_9SPHI</name>
<gene>
    <name evidence="2" type="ORF">SAMN05421820_107244</name>
</gene>
<organism evidence="2 3">
    <name type="scientific">Pedobacter steynii</name>
    <dbReference type="NCBI Taxonomy" id="430522"/>
    <lineage>
        <taxon>Bacteria</taxon>
        <taxon>Pseudomonadati</taxon>
        <taxon>Bacteroidota</taxon>
        <taxon>Sphingobacteriia</taxon>
        <taxon>Sphingobacteriales</taxon>
        <taxon>Sphingobacteriaceae</taxon>
        <taxon>Pedobacter</taxon>
    </lineage>
</organism>
<dbReference type="RefSeq" id="WP_074610457.1">
    <property type="nucleotide sequence ID" value="NZ_FNGY01000007.1"/>
</dbReference>
<evidence type="ECO:0000313" key="3">
    <source>
        <dbReference type="Proteomes" id="UP000183200"/>
    </source>
</evidence>
<dbReference type="EMBL" id="FNGY01000007">
    <property type="protein sequence ID" value="SDN38409.1"/>
    <property type="molecule type" value="Genomic_DNA"/>
</dbReference>
<dbReference type="OrthoDB" id="772361at2"/>
<accession>A0A1H0AYD7</accession>
<sequence>MSKRINDEFGSILNSKFRNRDYYFHPDEDFREDKEWAREKSVKSSKKDDINKKSPEEASQ</sequence>
<feature type="region of interest" description="Disordered" evidence="1">
    <location>
        <begin position="35"/>
        <end position="60"/>
    </location>
</feature>
<evidence type="ECO:0000256" key="1">
    <source>
        <dbReference type="SAM" id="MobiDB-lite"/>
    </source>
</evidence>
<keyword evidence="3" id="KW-1185">Reference proteome</keyword>